<name>A0A2A2FAL3_9GAMM</name>
<comment type="subcellular location">
    <subcellularLocation>
        <location evidence="1 7">Periplasm</location>
    </subcellularLocation>
</comment>
<gene>
    <name evidence="11" type="ORF">CK501_01065</name>
</gene>
<feature type="disulfide bond" description="Redox-active" evidence="8">
    <location>
        <begin position="55"/>
        <end position="58"/>
    </location>
</feature>
<evidence type="ECO:0000256" key="8">
    <source>
        <dbReference type="PIRSR" id="PIRSR001488-1"/>
    </source>
</evidence>
<dbReference type="Gene3D" id="3.40.30.10">
    <property type="entry name" value="Glutaredoxin"/>
    <property type="match status" value="1"/>
</dbReference>
<evidence type="ECO:0000256" key="1">
    <source>
        <dbReference type="ARBA" id="ARBA00004418"/>
    </source>
</evidence>
<accession>A0A2A2FAL3</accession>
<dbReference type="EMBL" id="NSKD01000001">
    <property type="protein sequence ID" value="PAU81774.1"/>
    <property type="molecule type" value="Genomic_DNA"/>
</dbReference>
<dbReference type="CDD" id="cd03019">
    <property type="entry name" value="DsbA_DsbA"/>
    <property type="match status" value="1"/>
</dbReference>
<evidence type="ECO:0000256" key="9">
    <source>
        <dbReference type="SAM" id="SignalP"/>
    </source>
</evidence>
<dbReference type="PANTHER" id="PTHR35891">
    <property type="entry name" value="THIOL:DISULFIDE INTERCHANGE PROTEIN DSBA"/>
    <property type="match status" value="1"/>
</dbReference>
<dbReference type="InterPro" id="IPR050824">
    <property type="entry name" value="Thiol_disulfide_DsbA"/>
</dbReference>
<dbReference type="InterPro" id="IPR023205">
    <property type="entry name" value="DsbA/DsbL"/>
</dbReference>
<dbReference type="AlphaFoldDB" id="A0A2A2FAL3"/>
<feature type="signal peptide" evidence="9">
    <location>
        <begin position="1"/>
        <end position="21"/>
    </location>
</feature>
<dbReference type="Pfam" id="PF01323">
    <property type="entry name" value="DSBA"/>
    <property type="match status" value="1"/>
</dbReference>
<organism evidence="11 12">
    <name type="scientific">Halovibrio salipaludis</name>
    <dbReference type="NCBI Taxonomy" id="2032626"/>
    <lineage>
        <taxon>Bacteria</taxon>
        <taxon>Pseudomonadati</taxon>
        <taxon>Pseudomonadota</taxon>
        <taxon>Gammaproteobacteria</taxon>
        <taxon>Oceanospirillales</taxon>
        <taxon>Halomonadaceae</taxon>
        <taxon>Halovibrio</taxon>
    </lineage>
</organism>
<dbReference type="GO" id="GO:0015036">
    <property type="term" value="F:disulfide oxidoreductase activity"/>
    <property type="evidence" value="ECO:0007669"/>
    <property type="project" value="UniProtKB-ARBA"/>
</dbReference>
<evidence type="ECO:0000313" key="11">
    <source>
        <dbReference type="EMBL" id="PAU81774.1"/>
    </source>
</evidence>
<keyword evidence="5 7" id="KW-1015">Disulfide bond</keyword>
<proteinExistence type="inferred from homology"/>
<evidence type="ECO:0000256" key="7">
    <source>
        <dbReference type="PIRNR" id="PIRNR001488"/>
    </source>
</evidence>
<dbReference type="Proteomes" id="UP000218896">
    <property type="component" value="Unassembled WGS sequence"/>
</dbReference>
<feature type="chain" id="PRO_5012155054" description="Thiol:disulfide interchange protein" evidence="9">
    <location>
        <begin position="22"/>
        <end position="209"/>
    </location>
</feature>
<dbReference type="InterPro" id="IPR001853">
    <property type="entry name" value="DSBA-like_thioredoxin_dom"/>
</dbReference>
<keyword evidence="12" id="KW-1185">Reference proteome</keyword>
<evidence type="ECO:0000256" key="5">
    <source>
        <dbReference type="ARBA" id="ARBA00023157"/>
    </source>
</evidence>
<dbReference type="PIRSF" id="PIRSF001488">
    <property type="entry name" value="Tdi_protein"/>
    <property type="match status" value="1"/>
</dbReference>
<feature type="domain" description="Thioredoxin" evidence="10">
    <location>
        <begin position="10"/>
        <end position="153"/>
    </location>
</feature>
<comment type="caution">
    <text evidence="11">The sequence shown here is derived from an EMBL/GenBank/DDBJ whole genome shotgun (WGS) entry which is preliminary data.</text>
</comment>
<keyword evidence="3 9" id="KW-0732">Signal</keyword>
<dbReference type="PROSITE" id="PS00194">
    <property type="entry name" value="THIOREDOXIN_1"/>
    <property type="match status" value="1"/>
</dbReference>
<evidence type="ECO:0000256" key="2">
    <source>
        <dbReference type="ARBA" id="ARBA00005791"/>
    </source>
</evidence>
<dbReference type="OrthoDB" id="9784896at2"/>
<dbReference type="PANTHER" id="PTHR35891:SF2">
    <property type="entry name" value="THIOL:DISULFIDE INTERCHANGE PROTEIN DSBA"/>
    <property type="match status" value="1"/>
</dbReference>
<dbReference type="GO" id="GO:0042597">
    <property type="term" value="C:periplasmic space"/>
    <property type="evidence" value="ECO:0007669"/>
    <property type="project" value="UniProtKB-SubCell"/>
</dbReference>
<keyword evidence="6" id="KW-0676">Redox-active center</keyword>
<comment type="similarity">
    <text evidence="2">Belongs to the thioredoxin family. DsbA subfamily.</text>
</comment>
<dbReference type="RefSeq" id="WP_095615875.1">
    <property type="nucleotide sequence ID" value="NZ_NSKD01000001.1"/>
</dbReference>
<dbReference type="InterPro" id="IPR036249">
    <property type="entry name" value="Thioredoxin-like_sf"/>
</dbReference>
<dbReference type="InterPro" id="IPR013766">
    <property type="entry name" value="Thioredoxin_domain"/>
</dbReference>
<keyword evidence="4 7" id="KW-0574">Periplasm</keyword>
<dbReference type="InterPro" id="IPR017937">
    <property type="entry name" value="Thioredoxin_CS"/>
</dbReference>
<evidence type="ECO:0000256" key="3">
    <source>
        <dbReference type="ARBA" id="ARBA00022729"/>
    </source>
</evidence>
<evidence type="ECO:0000256" key="6">
    <source>
        <dbReference type="ARBA" id="ARBA00023284"/>
    </source>
</evidence>
<sequence length="209" mass="23255">MLYRSLIALSAFLAMVPAALAAEWEEGTHYKTLSEPVETRSGDQLELAEVFWYGCPSCYSMQPVIEEWKETKPDDVNLRHVPASLRRDWEPHAKAFYAARQLGVVDGIHSELFDALAGERRDLNDVDAIAAFFEEQGVAEASEVRDAWGSFAVDTAMRRGRQFQQGAKVTGTPTLVVEGQYVISVRAAGSYENMLAIADHLLEKERSGD</sequence>
<reference evidence="11 12" key="1">
    <citation type="submission" date="2017-08" db="EMBL/GenBank/DDBJ databases">
        <title>Halovibrio sewagensis sp. nov., isolated from wastewater of high salinity.</title>
        <authorList>
            <person name="Dong X."/>
            <person name="Zhang G."/>
        </authorList>
    </citation>
    <scope>NUCLEOTIDE SEQUENCE [LARGE SCALE GENOMIC DNA]</scope>
    <source>
        <strain evidence="11 12">YL5-2</strain>
    </source>
</reference>
<evidence type="ECO:0000313" key="12">
    <source>
        <dbReference type="Proteomes" id="UP000218896"/>
    </source>
</evidence>
<evidence type="ECO:0000256" key="4">
    <source>
        <dbReference type="ARBA" id="ARBA00022764"/>
    </source>
</evidence>
<protein>
    <recommendedName>
        <fullName evidence="7">Thiol:disulfide interchange protein</fullName>
    </recommendedName>
</protein>
<evidence type="ECO:0000259" key="10">
    <source>
        <dbReference type="PROSITE" id="PS51352"/>
    </source>
</evidence>
<dbReference type="SUPFAM" id="SSF52833">
    <property type="entry name" value="Thioredoxin-like"/>
    <property type="match status" value="1"/>
</dbReference>
<dbReference type="PROSITE" id="PS51352">
    <property type="entry name" value="THIOREDOXIN_2"/>
    <property type="match status" value="1"/>
</dbReference>